<evidence type="ECO:0008006" key="5">
    <source>
        <dbReference type="Google" id="ProtNLM"/>
    </source>
</evidence>
<name>A0A2W5PCG3_9SPHN</name>
<reference evidence="3 4" key="1">
    <citation type="submission" date="2017-08" db="EMBL/GenBank/DDBJ databases">
        <title>Infants hospitalized years apart are colonized by the same room-sourced microbial strains.</title>
        <authorList>
            <person name="Brooks B."/>
            <person name="Olm M.R."/>
            <person name="Firek B.A."/>
            <person name="Baker R."/>
            <person name="Thomas B.C."/>
            <person name="Morowitz M.J."/>
            <person name="Banfield J.F."/>
        </authorList>
    </citation>
    <scope>NUCLEOTIDE SEQUENCE [LARGE SCALE GENOMIC DNA]</scope>
    <source>
        <strain evidence="3">S2_005_001_R1_22</strain>
    </source>
</reference>
<keyword evidence="1" id="KW-0472">Membrane</keyword>
<organism evidence="3 4">
    <name type="scientific">Sphingomonas taxi</name>
    <dbReference type="NCBI Taxonomy" id="1549858"/>
    <lineage>
        <taxon>Bacteria</taxon>
        <taxon>Pseudomonadati</taxon>
        <taxon>Pseudomonadota</taxon>
        <taxon>Alphaproteobacteria</taxon>
        <taxon>Sphingomonadales</taxon>
        <taxon>Sphingomonadaceae</taxon>
        <taxon>Sphingomonas</taxon>
    </lineage>
</organism>
<feature type="chain" id="PRO_5015959541" description="DUF4349 domain-containing protein" evidence="2">
    <location>
        <begin position="24"/>
        <end position="277"/>
    </location>
</feature>
<evidence type="ECO:0000313" key="3">
    <source>
        <dbReference type="EMBL" id="PZQ62774.1"/>
    </source>
</evidence>
<keyword evidence="1" id="KW-1133">Transmembrane helix</keyword>
<gene>
    <name evidence="3" type="ORF">DI544_00765</name>
</gene>
<proteinExistence type="predicted"/>
<evidence type="ECO:0000313" key="4">
    <source>
        <dbReference type="Proteomes" id="UP000249229"/>
    </source>
</evidence>
<dbReference type="Proteomes" id="UP000249229">
    <property type="component" value="Unassembled WGS sequence"/>
</dbReference>
<evidence type="ECO:0000256" key="2">
    <source>
        <dbReference type="SAM" id="SignalP"/>
    </source>
</evidence>
<comment type="caution">
    <text evidence="3">The sequence shown here is derived from an EMBL/GenBank/DDBJ whole genome shotgun (WGS) entry which is preliminary data.</text>
</comment>
<sequence>MEKQMRHMTCALALALLAGCGKAPDDSAEALNVNVTAAPGVAFAYRYLYTIPPANIARVQEAHAQACERLGIARCRIVGMTYNVRASDEVDGSLSVKLEPSLARAFGRQGTQAAEAAEGMLSSAAIEGVDVGSDIAAAEAGQSALSADRARLDRGIAASTSARERAELARQRETLDAQSRDVAAATRSQRARLASTPVSFRYESGVAIRSLHAGSPLIRAADTALASLQATLSFVLQTLAVLLGPALAAALLWLVWRAGGRRVWQGLRGPRQEAGPA</sequence>
<evidence type="ECO:0000256" key="1">
    <source>
        <dbReference type="SAM" id="Phobius"/>
    </source>
</evidence>
<dbReference type="PROSITE" id="PS51257">
    <property type="entry name" value="PROKAR_LIPOPROTEIN"/>
    <property type="match status" value="1"/>
</dbReference>
<keyword evidence="1" id="KW-0812">Transmembrane</keyword>
<dbReference type="EMBL" id="QFQI01000001">
    <property type="protein sequence ID" value="PZQ62774.1"/>
    <property type="molecule type" value="Genomic_DNA"/>
</dbReference>
<keyword evidence="2" id="KW-0732">Signal</keyword>
<feature type="transmembrane region" description="Helical" evidence="1">
    <location>
        <begin position="234"/>
        <end position="256"/>
    </location>
</feature>
<accession>A0A2W5PCG3</accession>
<dbReference type="AlphaFoldDB" id="A0A2W5PCG3"/>
<protein>
    <recommendedName>
        <fullName evidence="5">DUF4349 domain-containing protein</fullName>
    </recommendedName>
</protein>
<feature type="signal peptide" evidence="2">
    <location>
        <begin position="1"/>
        <end position="23"/>
    </location>
</feature>